<evidence type="ECO:0000313" key="3">
    <source>
        <dbReference type="Proteomes" id="UP000323506"/>
    </source>
</evidence>
<evidence type="ECO:0000256" key="1">
    <source>
        <dbReference type="SAM" id="MobiDB-lite"/>
    </source>
</evidence>
<reference evidence="2 3" key="1">
    <citation type="submission" date="2019-06" db="EMBL/GenBank/DDBJ databases">
        <title>WGS assembly of Gossypium darwinii.</title>
        <authorList>
            <person name="Chen Z.J."/>
            <person name="Sreedasyam A."/>
            <person name="Ando A."/>
            <person name="Song Q."/>
            <person name="De L."/>
            <person name="Hulse-Kemp A."/>
            <person name="Ding M."/>
            <person name="Ye W."/>
            <person name="Kirkbride R."/>
            <person name="Jenkins J."/>
            <person name="Plott C."/>
            <person name="Lovell J."/>
            <person name="Lin Y.-M."/>
            <person name="Vaughn R."/>
            <person name="Liu B."/>
            <person name="Li W."/>
            <person name="Simpson S."/>
            <person name="Scheffler B."/>
            <person name="Saski C."/>
            <person name="Grover C."/>
            <person name="Hu G."/>
            <person name="Conover J."/>
            <person name="Carlson J."/>
            <person name="Shu S."/>
            <person name="Boston L."/>
            <person name="Williams M."/>
            <person name="Peterson D."/>
            <person name="Mcgee K."/>
            <person name="Jones D."/>
            <person name="Wendel J."/>
            <person name="Stelly D."/>
            <person name="Grimwood J."/>
            <person name="Schmutz J."/>
        </authorList>
    </citation>
    <scope>NUCLEOTIDE SEQUENCE [LARGE SCALE GENOMIC DNA]</scope>
    <source>
        <strain evidence="2">1808015.09</strain>
    </source>
</reference>
<accession>A0A5D2H8L1</accession>
<keyword evidence="3" id="KW-1185">Reference proteome</keyword>
<feature type="region of interest" description="Disordered" evidence="1">
    <location>
        <begin position="53"/>
        <end position="82"/>
    </location>
</feature>
<gene>
    <name evidence="2" type="ORF">ES288_A02G006000v1</name>
</gene>
<dbReference type="EMBL" id="CM017689">
    <property type="protein sequence ID" value="TYH26655.1"/>
    <property type="molecule type" value="Genomic_DNA"/>
</dbReference>
<name>A0A5D2H8L1_GOSDA</name>
<sequence>MEQARNVVNRLYGAWHFKFKLRANMTKFKPRKEFREERIGILREADVVIGVYTQRESSKPNGDKGGEDGSSVEKGTDDGSITGVIDDEMLHRLERCLVGWRHEYYFLNK</sequence>
<proteinExistence type="predicted"/>
<dbReference type="Proteomes" id="UP000323506">
    <property type="component" value="Chromosome A02"/>
</dbReference>
<evidence type="ECO:0000313" key="2">
    <source>
        <dbReference type="EMBL" id="TYH26655.1"/>
    </source>
</evidence>
<feature type="compositionally biased region" description="Basic and acidic residues" evidence="1">
    <location>
        <begin position="56"/>
        <end position="67"/>
    </location>
</feature>
<protein>
    <submittedName>
        <fullName evidence="2">Uncharacterized protein</fullName>
    </submittedName>
</protein>
<organism evidence="2 3">
    <name type="scientific">Gossypium darwinii</name>
    <name type="common">Darwin's cotton</name>
    <name type="synonym">Gossypium barbadense var. darwinii</name>
    <dbReference type="NCBI Taxonomy" id="34276"/>
    <lineage>
        <taxon>Eukaryota</taxon>
        <taxon>Viridiplantae</taxon>
        <taxon>Streptophyta</taxon>
        <taxon>Embryophyta</taxon>
        <taxon>Tracheophyta</taxon>
        <taxon>Spermatophyta</taxon>
        <taxon>Magnoliopsida</taxon>
        <taxon>eudicotyledons</taxon>
        <taxon>Gunneridae</taxon>
        <taxon>Pentapetalae</taxon>
        <taxon>rosids</taxon>
        <taxon>malvids</taxon>
        <taxon>Malvales</taxon>
        <taxon>Malvaceae</taxon>
        <taxon>Malvoideae</taxon>
        <taxon>Gossypium</taxon>
    </lineage>
</organism>
<dbReference type="AlphaFoldDB" id="A0A5D2H8L1"/>